<evidence type="ECO:0000313" key="2">
    <source>
        <dbReference type="Proteomes" id="UP000543005"/>
    </source>
</evidence>
<dbReference type="EMBL" id="JAARZT010000011">
    <property type="protein sequence ID" value="MBC2292958.1"/>
    <property type="molecule type" value="Genomic_DNA"/>
</dbReference>
<evidence type="ECO:0000313" key="1">
    <source>
        <dbReference type="EMBL" id="MBC2292958.1"/>
    </source>
</evidence>
<name>A0A842FR20_9LIST</name>
<reference evidence="1 2" key="1">
    <citation type="submission" date="2020-03" db="EMBL/GenBank/DDBJ databases">
        <title>Soil Listeria distribution.</title>
        <authorList>
            <person name="Liao J."/>
            <person name="Wiedmann M."/>
        </authorList>
    </citation>
    <scope>NUCLEOTIDE SEQUENCE [LARGE SCALE GENOMIC DNA]</scope>
    <source>
        <strain evidence="1 2">FSL L7-0051</strain>
    </source>
</reference>
<gene>
    <name evidence="1" type="ORF">HCC36_06895</name>
</gene>
<dbReference type="Proteomes" id="UP000543005">
    <property type="component" value="Unassembled WGS sequence"/>
</dbReference>
<proteinExistence type="predicted"/>
<organism evidence="1 2">
    <name type="scientific">Listeria booriae</name>
    <dbReference type="NCBI Taxonomy" id="1552123"/>
    <lineage>
        <taxon>Bacteria</taxon>
        <taxon>Bacillati</taxon>
        <taxon>Bacillota</taxon>
        <taxon>Bacilli</taxon>
        <taxon>Bacillales</taxon>
        <taxon>Listeriaceae</taxon>
        <taxon>Listeria</taxon>
    </lineage>
</organism>
<accession>A0A842FR20</accession>
<protein>
    <submittedName>
        <fullName evidence="1">Uncharacterized protein</fullName>
    </submittedName>
</protein>
<dbReference type="RefSeq" id="WP_185629050.1">
    <property type="nucleotide sequence ID" value="NZ_JAARZT010000011.1"/>
</dbReference>
<dbReference type="AlphaFoldDB" id="A0A842FR20"/>
<comment type="caution">
    <text evidence="1">The sequence shown here is derived from an EMBL/GenBank/DDBJ whole genome shotgun (WGS) entry which is preliminary data.</text>
</comment>
<sequence length="49" mass="5587">MSGQNEKVKVGDEARLTDIVTIIDIDEDNVKVRTNSGYEFWTTKDNLDL</sequence>